<dbReference type="EMBL" id="MN739271">
    <property type="protein sequence ID" value="QHS96549.1"/>
    <property type="molecule type" value="Genomic_DNA"/>
</dbReference>
<protein>
    <recommendedName>
        <fullName evidence="2">RING-type domain-containing protein</fullName>
    </recommendedName>
</protein>
<sequence>MNIQDYINCVQNIHRDTHNLMILNTQIHQGMLQLITNNNSAPPRHISRTPAQIVRRTTPPFNYLNNFLQPVEVAPSSDQLHANTTMSTYENITNQLNNTCPIRGESFNPRDIVIQINTCQHIYFVNEFYGWFRSHVDCPLCRRDIREVPDDNLLDETFPSEIDNAPPPATPPAMRPATRPPMNLYDLSYNIIDDNLLSSFNFDDISLNNRYHNHISNEELTNMQNDPHVLALQTLTETIATELTNQLQYNILHNDLSNSDIELSLSFGSH</sequence>
<dbReference type="Gene3D" id="3.30.40.10">
    <property type="entry name" value="Zinc/RING finger domain, C3HC4 (zinc finger)"/>
    <property type="match status" value="1"/>
</dbReference>
<reference evidence="1" key="1">
    <citation type="journal article" date="2020" name="Nature">
        <title>Giant virus diversity and host interactions through global metagenomics.</title>
        <authorList>
            <person name="Schulz F."/>
            <person name="Roux S."/>
            <person name="Paez-Espino D."/>
            <person name="Jungbluth S."/>
            <person name="Walsh D.A."/>
            <person name="Denef V.J."/>
            <person name="McMahon K.D."/>
            <person name="Konstantinidis K.T."/>
            <person name="Eloe-Fadrosh E.A."/>
            <person name="Kyrpides N.C."/>
            <person name="Woyke T."/>
        </authorList>
    </citation>
    <scope>NUCLEOTIDE SEQUENCE</scope>
    <source>
        <strain evidence="1">GVMAG-M-3300020166-18</strain>
    </source>
</reference>
<accession>A0A6C0BYC0</accession>
<name>A0A6C0BYC0_9ZZZZ</name>
<dbReference type="SUPFAM" id="SSF57850">
    <property type="entry name" value="RING/U-box"/>
    <property type="match status" value="1"/>
</dbReference>
<proteinExistence type="predicted"/>
<evidence type="ECO:0000313" key="1">
    <source>
        <dbReference type="EMBL" id="QHS96549.1"/>
    </source>
</evidence>
<dbReference type="AlphaFoldDB" id="A0A6C0BYC0"/>
<dbReference type="InterPro" id="IPR013083">
    <property type="entry name" value="Znf_RING/FYVE/PHD"/>
</dbReference>
<evidence type="ECO:0008006" key="2">
    <source>
        <dbReference type="Google" id="ProtNLM"/>
    </source>
</evidence>
<organism evidence="1">
    <name type="scientific">viral metagenome</name>
    <dbReference type="NCBI Taxonomy" id="1070528"/>
    <lineage>
        <taxon>unclassified sequences</taxon>
        <taxon>metagenomes</taxon>
        <taxon>organismal metagenomes</taxon>
    </lineage>
</organism>